<evidence type="ECO:0000313" key="2">
    <source>
        <dbReference type="Proteomes" id="UP000192578"/>
    </source>
</evidence>
<dbReference type="Proteomes" id="UP000192578">
    <property type="component" value="Unassembled WGS sequence"/>
</dbReference>
<accession>A0A1W0WX89</accession>
<dbReference type="AlphaFoldDB" id="A0A1W0WX89"/>
<proteinExistence type="predicted"/>
<dbReference type="EMBL" id="MTYJ01000035">
    <property type="protein sequence ID" value="OQV19818.1"/>
    <property type="molecule type" value="Genomic_DNA"/>
</dbReference>
<comment type="caution">
    <text evidence="1">The sequence shown here is derived from an EMBL/GenBank/DDBJ whole genome shotgun (WGS) entry which is preliminary data.</text>
</comment>
<protein>
    <submittedName>
        <fullName evidence="1">Uncharacterized protein</fullName>
    </submittedName>
</protein>
<keyword evidence="2" id="KW-1185">Reference proteome</keyword>
<reference evidence="2" key="1">
    <citation type="submission" date="2017-01" db="EMBL/GenBank/DDBJ databases">
        <title>Comparative genomics of anhydrobiosis in the tardigrade Hypsibius dujardini.</title>
        <authorList>
            <person name="Yoshida Y."/>
            <person name="Koutsovoulos G."/>
            <person name="Laetsch D."/>
            <person name="Stevens L."/>
            <person name="Kumar S."/>
            <person name="Horikawa D."/>
            <person name="Ishino K."/>
            <person name="Komine S."/>
            <person name="Tomita M."/>
            <person name="Blaxter M."/>
            <person name="Arakawa K."/>
        </authorList>
    </citation>
    <scope>NUCLEOTIDE SEQUENCE [LARGE SCALE GENOMIC DNA]</scope>
    <source>
        <strain evidence="2">Z151</strain>
    </source>
</reference>
<evidence type="ECO:0000313" key="1">
    <source>
        <dbReference type="EMBL" id="OQV19818.1"/>
    </source>
</evidence>
<name>A0A1W0WX89_HYPEX</name>
<sequence length="92" mass="10382">MYHLPQGFTSDAFAIYERGKHFSVESFPIIRSHVLLLRGLPRLRLPHDVTNLRAPSGTSGNLWAPSGTELSGFWRGLVNNWPQLSVVPTQKR</sequence>
<gene>
    <name evidence="1" type="ORF">BV898_06089</name>
</gene>
<organism evidence="1 2">
    <name type="scientific">Hypsibius exemplaris</name>
    <name type="common">Freshwater tardigrade</name>
    <dbReference type="NCBI Taxonomy" id="2072580"/>
    <lineage>
        <taxon>Eukaryota</taxon>
        <taxon>Metazoa</taxon>
        <taxon>Ecdysozoa</taxon>
        <taxon>Tardigrada</taxon>
        <taxon>Eutardigrada</taxon>
        <taxon>Parachela</taxon>
        <taxon>Hypsibioidea</taxon>
        <taxon>Hypsibiidae</taxon>
        <taxon>Hypsibius</taxon>
    </lineage>
</organism>